<dbReference type="OrthoDB" id="9810303at2"/>
<dbReference type="AlphaFoldDB" id="A0A4R6M441"/>
<evidence type="ECO:0008006" key="3">
    <source>
        <dbReference type="Google" id="ProtNLM"/>
    </source>
</evidence>
<name>A0A4R6M441_9FIRM</name>
<protein>
    <recommendedName>
        <fullName evidence="3">Glycosyltransferase</fullName>
    </recommendedName>
</protein>
<reference evidence="1 2" key="1">
    <citation type="submission" date="2019-03" db="EMBL/GenBank/DDBJ databases">
        <title>Subsurface microbial communities from deep shales in Ohio and West Virginia, USA.</title>
        <authorList>
            <person name="Wrighton K."/>
        </authorList>
    </citation>
    <scope>NUCLEOTIDE SEQUENCE [LARGE SCALE GENOMIC DNA]</scope>
    <source>
        <strain evidence="1 2">MA284_T2</strain>
    </source>
</reference>
<dbReference type="SUPFAM" id="SSF53448">
    <property type="entry name" value="Nucleotide-diphospho-sugar transferases"/>
    <property type="match status" value="1"/>
</dbReference>
<dbReference type="RefSeq" id="WP_133513689.1">
    <property type="nucleotide sequence ID" value="NZ_SNWX01000001.1"/>
</dbReference>
<accession>A0A4R6M441</accession>
<dbReference type="InterPro" id="IPR018641">
    <property type="entry name" value="Trfase_1_rSAM/seldom-assoc"/>
</dbReference>
<comment type="caution">
    <text evidence="1">The sequence shown here is derived from an EMBL/GenBank/DDBJ whole genome shotgun (WGS) entry which is preliminary data.</text>
</comment>
<evidence type="ECO:0000313" key="1">
    <source>
        <dbReference type="EMBL" id="TDO95260.1"/>
    </source>
</evidence>
<dbReference type="PANTHER" id="PTHR36529">
    <property type="entry name" value="SLL1095 PROTEIN"/>
    <property type="match status" value="1"/>
</dbReference>
<organism evidence="1 2">
    <name type="scientific">Halanaerobium saccharolyticum</name>
    <dbReference type="NCBI Taxonomy" id="43595"/>
    <lineage>
        <taxon>Bacteria</taxon>
        <taxon>Bacillati</taxon>
        <taxon>Bacillota</taxon>
        <taxon>Clostridia</taxon>
        <taxon>Halanaerobiales</taxon>
        <taxon>Halanaerobiaceae</taxon>
        <taxon>Halanaerobium</taxon>
    </lineage>
</organism>
<dbReference type="EMBL" id="SNWX01000001">
    <property type="protein sequence ID" value="TDO95260.1"/>
    <property type="molecule type" value="Genomic_DNA"/>
</dbReference>
<sequence>MQAALVLMSRPPIPGKTKTGLESHLKKEECAELHQAFLKDINTNFLNLKKVYSRLDLYLSHTPAASFQFTDVIGDQFVRIPQRGKNLGEKMYYAIFDAYQKSNLPVLITGYELPLLDIDIFTEALAGLKERDLVIGPSQAEGYYLIGMKKPQKFLFDFENRGNSSVLEKTIREASRHNLKSHFLPEASDVDTFKELLQLRSELIKREVDSNYPQNTQKIIRKIFDY</sequence>
<gene>
    <name evidence="1" type="ORF">DFR79_101261</name>
</gene>
<evidence type="ECO:0000313" key="2">
    <source>
        <dbReference type="Proteomes" id="UP000295064"/>
    </source>
</evidence>
<dbReference type="PANTHER" id="PTHR36529:SF1">
    <property type="entry name" value="GLYCOSYLTRANSFERASE"/>
    <property type="match status" value="1"/>
</dbReference>
<proteinExistence type="predicted"/>
<dbReference type="InterPro" id="IPR029044">
    <property type="entry name" value="Nucleotide-diphossugar_trans"/>
</dbReference>
<dbReference type="Proteomes" id="UP000295064">
    <property type="component" value="Unassembled WGS sequence"/>
</dbReference>
<dbReference type="Gene3D" id="3.90.550.10">
    <property type="entry name" value="Spore Coat Polysaccharide Biosynthesis Protein SpsA, Chain A"/>
    <property type="match status" value="1"/>
</dbReference>
<dbReference type="Pfam" id="PF09837">
    <property type="entry name" value="DUF2064"/>
    <property type="match status" value="1"/>
</dbReference>